<dbReference type="Gene3D" id="3.10.50.40">
    <property type="match status" value="1"/>
</dbReference>
<feature type="domain" description="PpiC" evidence="14">
    <location>
        <begin position="267"/>
        <end position="369"/>
    </location>
</feature>
<keyword evidence="2" id="KW-1003">Cell membrane</keyword>
<feature type="transmembrane region" description="Helical" evidence="13">
    <location>
        <begin position="12"/>
        <end position="30"/>
    </location>
</feature>
<dbReference type="InterPro" id="IPR046357">
    <property type="entry name" value="PPIase_dom_sf"/>
</dbReference>
<evidence type="ECO:0000259" key="14">
    <source>
        <dbReference type="PROSITE" id="PS50198"/>
    </source>
</evidence>
<evidence type="ECO:0000256" key="11">
    <source>
        <dbReference type="PROSITE-ProRule" id="PRU00278"/>
    </source>
</evidence>
<dbReference type="PANTHER" id="PTHR47529">
    <property type="entry name" value="PEPTIDYL-PROLYL CIS-TRANS ISOMERASE D"/>
    <property type="match status" value="1"/>
</dbReference>
<dbReference type="GO" id="GO:0005886">
    <property type="term" value="C:plasma membrane"/>
    <property type="evidence" value="ECO:0007669"/>
    <property type="project" value="UniProtKB-SubCell"/>
</dbReference>
<evidence type="ECO:0000256" key="6">
    <source>
        <dbReference type="ARBA" id="ARBA00023136"/>
    </source>
</evidence>
<evidence type="ECO:0000256" key="9">
    <source>
        <dbReference type="ARBA" id="ARBA00040743"/>
    </source>
</evidence>
<keyword evidence="11" id="KW-0697">Rotamase</keyword>
<proteinExistence type="inferred from homology"/>
<dbReference type="SUPFAM" id="SSF54534">
    <property type="entry name" value="FKBP-like"/>
    <property type="match status" value="1"/>
</dbReference>
<comment type="caution">
    <text evidence="15">The sequence shown here is derived from an EMBL/GenBank/DDBJ whole genome shotgun (WGS) entry which is preliminary data.</text>
</comment>
<keyword evidence="11" id="KW-0413">Isomerase</keyword>
<keyword evidence="12" id="KW-0175">Coiled coil</keyword>
<keyword evidence="3" id="KW-0997">Cell inner membrane</keyword>
<dbReference type="Gene3D" id="1.10.4030.10">
    <property type="entry name" value="Porin chaperone SurA, peptide-binding domain"/>
    <property type="match status" value="1"/>
</dbReference>
<evidence type="ECO:0000256" key="5">
    <source>
        <dbReference type="ARBA" id="ARBA00022989"/>
    </source>
</evidence>
<keyword evidence="6 13" id="KW-0472">Membrane</keyword>
<dbReference type="Pfam" id="PF13624">
    <property type="entry name" value="SurA_N_3"/>
    <property type="match status" value="1"/>
</dbReference>
<feature type="coiled-coil region" evidence="12">
    <location>
        <begin position="45"/>
        <end position="72"/>
    </location>
</feature>
<evidence type="ECO:0000313" key="16">
    <source>
        <dbReference type="Proteomes" id="UP000654401"/>
    </source>
</evidence>
<dbReference type="SUPFAM" id="SSF109998">
    <property type="entry name" value="Triger factor/SurA peptide-binding domain-like"/>
    <property type="match status" value="1"/>
</dbReference>
<dbReference type="Pfam" id="PF00639">
    <property type="entry name" value="Rotamase"/>
    <property type="match status" value="1"/>
</dbReference>
<evidence type="ECO:0000256" key="10">
    <source>
        <dbReference type="ARBA" id="ARBA00042775"/>
    </source>
</evidence>
<accession>A0A8J6P7E6</accession>
<name>A0A8J6P7E6_9GAMM</name>
<dbReference type="PROSITE" id="PS50198">
    <property type="entry name" value="PPIC_PPIASE_2"/>
    <property type="match status" value="1"/>
</dbReference>
<dbReference type="PANTHER" id="PTHR47529:SF1">
    <property type="entry name" value="PERIPLASMIC CHAPERONE PPID"/>
    <property type="match status" value="1"/>
</dbReference>
<sequence length="640" mass="71172">MLQSIHDQAQSWVAWVIVGLLIIPFALWGINSYFDGGSGAVVAEVNGTEISLNEYQRSLQQQRQRMRQLMGADYRPEMLEDPRMRRAVLDAMIENDLLNQAVDGDGFRIGDELLYWQLQRTEAFRGNDDKFSQDIYKQVLSSQGMSQPFFESRIRSDLMQSQLLTGFRQASFVTESELREAVRLQEQKRSLRLLTIPASVDRIESKDVGDDEIAAQYEINSVAYEIPEQVSLDYISLSVADLAGDVPVEVDALQKLYEQRKESLLADEERHARHILIELAEGADEEATAAAQARLNEVQAKLAAGDSFEALAEHYSDDPGSAAAGGDLDFFPRGMMVPEFDDAVFSMQVGEVSEPVRTPFGFHLIRLDEIQAEEIRTFEDVRGELSAELKRQTAEDLFFEYAETIANLAYEQPDSLDGAAEAAGLVVRQSELFNRQGATNGVATNPGVIKAAFSDMVLVDGKNSDPIELSEDHMVVVRVREHRPATRKPLERVRAEVVDAILAQRARATAKNSGMELLDKIQSGAVGTDAAAESVALQWSGVEQINRSDKTISSEVVARAFQVNLLKGQKAYAGTELRGGGYALIELLAVEDGSFEAMGDKQVEVMRRELADRNVKSHYQSYVASLRNQADIKVYEDQLN</sequence>
<protein>
    <recommendedName>
        <fullName evidence="9">Periplasmic chaperone PpiD</fullName>
    </recommendedName>
    <alternativeName>
        <fullName evidence="10">Periplasmic folding chaperone</fullName>
    </alternativeName>
</protein>
<comment type="similarity">
    <text evidence="8">Belongs to the PpiD chaperone family.</text>
</comment>
<evidence type="ECO:0000256" key="3">
    <source>
        <dbReference type="ARBA" id="ARBA00022519"/>
    </source>
</evidence>
<dbReference type="InterPro" id="IPR052029">
    <property type="entry name" value="PpiD_chaperone"/>
</dbReference>
<keyword evidence="4 13" id="KW-0812">Transmembrane</keyword>
<dbReference type="GO" id="GO:0003755">
    <property type="term" value="F:peptidyl-prolyl cis-trans isomerase activity"/>
    <property type="evidence" value="ECO:0007669"/>
    <property type="project" value="UniProtKB-KW"/>
</dbReference>
<dbReference type="InterPro" id="IPR000297">
    <property type="entry name" value="PPIase_PpiC"/>
</dbReference>
<organism evidence="15 16">
    <name type="scientific">Candidatus Thiopontia autotrophica</name>
    <dbReference type="NCBI Taxonomy" id="2841688"/>
    <lineage>
        <taxon>Bacteria</taxon>
        <taxon>Pseudomonadati</taxon>
        <taxon>Pseudomonadota</taxon>
        <taxon>Gammaproteobacteria</taxon>
        <taxon>Candidatus Thiopontia</taxon>
    </lineage>
</organism>
<reference evidence="15 16" key="1">
    <citation type="submission" date="2020-08" db="EMBL/GenBank/DDBJ databases">
        <title>Bridging the membrane lipid divide: bacteria of the FCB group superphylum have the potential to synthesize archaeal ether lipids.</title>
        <authorList>
            <person name="Villanueva L."/>
            <person name="Von Meijenfeldt F.A.B."/>
            <person name="Westbye A.B."/>
            <person name="Yadav S."/>
            <person name="Hopmans E.C."/>
            <person name="Dutilh B.E."/>
            <person name="Sinninghe Damste J.S."/>
        </authorList>
    </citation>
    <scope>NUCLEOTIDE SEQUENCE [LARGE SCALE GENOMIC DNA]</scope>
    <source>
        <strain evidence="15">NIOZ-UU100</strain>
    </source>
</reference>
<keyword evidence="7" id="KW-0143">Chaperone</keyword>
<dbReference type="AlphaFoldDB" id="A0A8J6P7E6"/>
<keyword evidence="5 13" id="KW-1133">Transmembrane helix</keyword>
<dbReference type="EMBL" id="JACNFK010000020">
    <property type="protein sequence ID" value="MBC8519267.1"/>
    <property type="molecule type" value="Genomic_DNA"/>
</dbReference>
<comment type="subcellular location">
    <subcellularLocation>
        <location evidence="1">Cell inner membrane</location>
        <topology evidence="1">Single-pass type II membrane protein</topology>
        <orientation evidence="1">Periplasmic side</orientation>
    </subcellularLocation>
</comment>
<evidence type="ECO:0000256" key="7">
    <source>
        <dbReference type="ARBA" id="ARBA00023186"/>
    </source>
</evidence>
<evidence type="ECO:0000256" key="1">
    <source>
        <dbReference type="ARBA" id="ARBA00004382"/>
    </source>
</evidence>
<evidence type="ECO:0000256" key="12">
    <source>
        <dbReference type="SAM" id="Coils"/>
    </source>
</evidence>
<evidence type="ECO:0000256" key="8">
    <source>
        <dbReference type="ARBA" id="ARBA00038408"/>
    </source>
</evidence>
<dbReference type="InterPro" id="IPR027304">
    <property type="entry name" value="Trigger_fact/SurA_dom_sf"/>
</dbReference>
<evidence type="ECO:0000313" key="15">
    <source>
        <dbReference type="EMBL" id="MBC8519267.1"/>
    </source>
</evidence>
<evidence type="ECO:0000256" key="4">
    <source>
        <dbReference type="ARBA" id="ARBA00022692"/>
    </source>
</evidence>
<evidence type="ECO:0000256" key="13">
    <source>
        <dbReference type="SAM" id="Phobius"/>
    </source>
</evidence>
<evidence type="ECO:0000256" key="2">
    <source>
        <dbReference type="ARBA" id="ARBA00022475"/>
    </source>
</evidence>
<gene>
    <name evidence="15" type="ORF">H8D24_02515</name>
</gene>
<dbReference type="Proteomes" id="UP000654401">
    <property type="component" value="Unassembled WGS sequence"/>
</dbReference>